<dbReference type="InterPro" id="IPR009006">
    <property type="entry name" value="Ala_racemase/Decarboxylase_C"/>
</dbReference>
<dbReference type="InterPro" id="IPR029066">
    <property type="entry name" value="PLP-binding_barrel"/>
</dbReference>
<dbReference type="PROSITE" id="PS00878">
    <property type="entry name" value="ODR_DC_2_1"/>
    <property type="match status" value="1"/>
</dbReference>
<evidence type="ECO:0000259" key="6">
    <source>
        <dbReference type="Pfam" id="PF02784"/>
    </source>
</evidence>
<accession>A0ABP3U1R2</accession>
<dbReference type="InterPro" id="IPR022643">
    <property type="entry name" value="De-COase2_C"/>
</dbReference>
<dbReference type="Gene3D" id="2.40.37.10">
    <property type="entry name" value="Lyase, Ornithine Decarboxylase, Chain A, domain 1"/>
    <property type="match status" value="1"/>
</dbReference>
<feature type="domain" description="Orn/DAP/Arg decarboxylase 2 C-terminal" evidence="5">
    <location>
        <begin position="23"/>
        <end position="367"/>
    </location>
</feature>
<dbReference type="Pfam" id="PF00278">
    <property type="entry name" value="Orn_DAP_Arg_deC"/>
    <property type="match status" value="1"/>
</dbReference>
<sequence length="427" mass="47430">MKINNSAIQSIAKEYGTPSYIYDGDQLVKNYKNLVNALPNFVDVFYALKVNPNVSLVRLLRNHGACTEVCSITEMEIALKAGATPEDIIYLGPCKKDYELKRAISLNIFAIVVESEIELERVSSFAKDLGVVANVAIRINPDFSAEGSPWKMGGRPTHFGIEEQHAIQYFREYLNTPNVNVKGIHVYNGTNILEASSVYENTKYILGLYDKIVQMYNCKFTMVDVGGGMGVPYFNNQKELDIEEFKALMVPLFSKFNQKYPDTRIIMESGRFIAGTAGYLAVTVNNIKVNHGKTFLVTDGGTNCHSAAAGSGRVVKRNFPMQNISAPKDSTNRVVYQVSGPLCSPDDIIGRNMELKEAKVSDVLLVAFSGAYGPSSSPGLFHSHGFPSEVLMYQNKSYLIRESDTTLDIMNKQIMVDVQHHDELILN</sequence>
<proteinExistence type="inferred from homology"/>
<evidence type="ECO:0000256" key="3">
    <source>
        <dbReference type="ARBA" id="ARBA00023239"/>
    </source>
</evidence>
<protein>
    <submittedName>
        <fullName evidence="7">Type III PLP-dependent enzyme</fullName>
    </submittedName>
</protein>
<gene>
    <name evidence="7" type="ORF">GCM10009430_25060</name>
</gene>
<evidence type="ECO:0000259" key="5">
    <source>
        <dbReference type="Pfam" id="PF00278"/>
    </source>
</evidence>
<dbReference type="PANTHER" id="PTHR43727">
    <property type="entry name" value="DIAMINOPIMELATE DECARBOXYLASE"/>
    <property type="match status" value="1"/>
</dbReference>
<keyword evidence="8" id="KW-1185">Reference proteome</keyword>
<evidence type="ECO:0000313" key="8">
    <source>
        <dbReference type="Proteomes" id="UP001501758"/>
    </source>
</evidence>
<dbReference type="SUPFAM" id="SSF50621">
    <property type="entry name" value="Alanine racemase C-terminal domain-like"/>
    <property type="match status" value="1"/>
</dbReference>
<evidence type="ECO:0000256" key="2">
    <source>
        <dbReference type="ARBA" id="ARBA00022898"/>
    </source>
</evidence>
<evidence type="ECO:0000313" key="7">
    <source>
        <dbReference type="EMBL" id="GAA0722544.1"/>
    </source>
</evidence>
<dbReference type="EMBL" id="BAAAGE010000002">
    <property type="protein sequence ID" value="GAA0722544.1"/>
    <property type="molecule type" value="Genomic_DNA"/>
</dbReference>
<comment type="caution">
    <text evidence="7">The sequence shown here is derived from an EMBL/GenBank/DDBJ whole genome shotgun (WGS) entry which is preliminary data.</text>
</comment>
<keyword evidence="3" id="KW-0456">Lyase</keyword>
<dbReference type="InterPro" id="IPR000183">
    <property type="entry name" value="Orn/DAP/Arg_de-COase"/>
</dbReference>
<dbReference type="SUPFAM" id="SSF51419">
    <property type="entry name" value="PLP-binding barrel"/>
    <property type="match status" value="1"/>
</dbReference>
<reference evidence="8" key="1">
    <citation type="journal article" date="2019" name="Int. J. Syst. Evol. Microbiol.">
        <title>The Global Catalogue of Microorganisms (GCM) 10K type strain sequencing project: providing services to taxonomists for standard genome sequencing and annotation.</title>
        <authorList>
            <consortium name="The Broad Institute Genomics Platform"/>
            <consortium name="The Broad Institute Genome Sequencing Center for Infectious Disease"/>
            <person name="Wu L."/>
            <person name="Ma J."/>
        </authorList>
    </citation>
    <scope>NUCLEOTIDE SEQUENCE [LARGE SCALE GENOMIC DNA]</scope>
    <source>
        <strain evidence="8">JCM 15974</strain>
    </source>
</reference>
<dbReference type="InterPro" id="IPR022644">
    <property type="entry name" value="De-COase2_N"/>
</dbReference>
<evidence type="ECO:0000256" key="1">
    <source>
        <dbReference type="ARBA" id="ARBA00001933"/>
    </source>
</evidence>
<name>A0ABP3U1R2_9FLAO</name>
<evidence type="ECO:0000256" key="4">
    <source>
        <dbReference type="RuleBase" id="RU003737"/>
    </source>
</evidence>
<dbReference type="Proteomes" id="UP001501758">
    <property type="component" value="Unassembled WGS sequence"/>
</dbReference>
<comment type="cofactor">
    <cofactor evidence="1">
        <name>pyridoxal 5'-phosphate</name>
        <dbReference type="ChEBI" id="CHEBI:597326"/>
    </cofactor>
</comment>
<keyword evidence="2" id="KW-0663">Pyridoxal phosphate</keyword>
<dbReference type="PRINTS" id="PR01179">
    <property type="entry name" value="ODADCRBXLASE"/>
</dbReference>
<dbReference type="PANTHER" id="PTHR43727:SF2">
    <property type="entry name" value="GROUP IV DECARBOXYLASE"/>
    <property type="match status" value="1"/>
</dbReference>
<feature type="domain" description="Orn/DAP/Arg decarboxylase 2 N-terminal" evidence="6">
    <location>
        <begin position="26"/>
        <end position="274"/>
    </location>
</feature>
<dbReference type="Pfam" id="PF02784">
    <property type="entry name" value="Orn_Arg_deC_N"/>
    <property type="match status" value="1"/>
</dbReference>
<comment type="similarity">
    <text evidence="4">Belongs to the Orn/Lys/Arg decarboxylase class-II family.</text>
</comment>
<dbReference type="InterPro" id="IPR022653">
    <property type="entry name" value="De-COase2_pyr-phos_BS"/>
</dbReference>
<organism evidence="7 8">
    <name type="scientific">Aquimarina litoralis</name>
    <dbReference type="NCBI Taxonomy" id="584605"/>
    <lineage>
        <taxon>Bacteria</taxon>
        <taxon>Pseudomonadati</taxon>
        <taxon>Bacteroidota</taxon>
        <taxon>Flavobacteriia</taxon>
        <taxon>Flavobacteriales</taxon>
        <taxon>Flavobacteriaceae</taxon>
        <taxon>Aquimarina</taxon>
    </lineage>
</organism>
<dbReference type="Gene3D" id="3.20.20.10">
    <property type="entry name" value="Alanine racemase"/>
    <property type="match status" value="1"/>
</dbReference>